<dbReference type="SUPFAM" id="SSF54862">
    <property type="entry name" value="4Fe-4S ferredoxins"/>
    <property type="match status" value="1"/>
</dbReference>
<dbReference type="PANTHER" id="PTHR42827">
    <property type="entry name" value="IRON-SULFUR CLUSTER-BINDING PROTEIN-RELATED"/>
    <property type="match status" value="1"/>
</dbReference>
<dbReference type="AlphaFoldDB" id="A0A0F9RCE2"/>
<organism evidence="2">
    <name type="scientific">marine sediment metagenome</name>
    <dbReference type="NCBI Taxonomy" id="412755"/>
    <lineage>
        <taxon>unclassified sequences</taxon>
        <taxon>metagenomes</taxon>
        <taxon>ecological metagenomes</taxon>
    </lineage>
</organism>
<gene>
    <name evidence="2" type="ORF">LCGC14_0594610</name>
</gene>
<sequence>MAIDKNWFVDKINDFLKNDESNRMSLVDGSLMFKPDTIVGFVSGTDPIFNEYKEIIGNFHLTPSEAFSKFCEKNNIKSTYSNLSVVGFVLPINEKTKKENLEYSKTMPSKRWAHTRLYGEQSNQKLQKYLVSELEKEGILSLAPMTKDYLFKVHSKPEKGFFASTWSHRHMLFATGLGSFGLSDGFINERGKAMRCGSIIVDYKLPSDANNRPSDPYEYCTECGDCINNCPVEAISFENRHDKKICYKQVKSTIPYIKENYGIDIYGCGLCQVGVSCGNGFPK</sequence>
<evidence type="ECO:0000313" key="2">
    <source>
        <dbReference type="EMBL" id="KKN54210.1"/>
    </source>
</evidence>
<dbReference type="InterPro" id="IPR017900">
    <property type="entry name" value="4Fe4S_Fe_S_CS"/>
</dbReference>
<comment type="caution">
    <text evidence="2">The sequence shown here is derived from an EMBL/GenBank/DDBJ whole genome shotgun (WGS) entry which is preliminary data.</text>
</comment>
<dbReference type="PANTHER" id="PTHR42827:SF1">
    <property type="entry name" value="IRON-SULFUR CLUSTER-BINDING PROTEIN"/>
    <property type="match status" value="1"/>
</dbReference>
<reference evidence="2" key="1">
    <citation type="journal article" date="2015" name="Nature">
        <title>Complex archaea that bridge the gap between prokaryotes and eukaryotes.</title>
        <authorList>
            <person name="Spang A."/>
            <person name="Saw J.H."/>
            <person name="Jorgensen S.L."/>
            <person name="Zaremba-Niedzwiedzka K."/>
            <person name="Martijn J."/>
            <person name="Lind A.E."/>
            <person name="van Eijk R."/>
            <person name="Schleper C."/>
            <person name="Guy L."/>
            <person name="Ettema T.J."/>
        </authorList>
    </citation>
    <scope>NUCLEOTIDE SEQUENCE</scope>
</reference>
<feature type="domain" description="4Fe-4S ferredoxin-type" evidence="1">
    <location>
        <begin position="210"/>
        <end position="240"/>
    </location>
</feature>
<proteinExistence type="predicted"/>
<dbReference type="InterPro" id="IPR017896">
    <property type="entry name" value="4Fe4S_Fe-S-bd"/>
</dbReference>
<dbReference type="PROSITE" id="PS51379">
    <property type="entry name" value="4FE4S_FER_2"/>
    <property type="match status" value="1"/>
</dbReference>
<dbReference type="PROSITE" id="PS00198">
    <property type="entry name" value="4FE4S_FER_1"/>
    <property type="match status" value="1"/>
</dbReference>
<accession>A0A0F9RCE2</accession>
<dbReference type="Pfam" id="PF13484">
    <property type="entry name" value="Fer4_16"/>
    <property type="match status" value="1"/>
</dbReference>
<evidence type="ECO:0000259" key="1">
    <source>
        <dbReference type="PROSITE" id="PS51379"/>
    </source>
</evidence>
<name>A0A0F9RCE2_9ZZZZ</name>
<protein>
    <recommendedName>
        <fullName evidence="1">4Fe-4S ferredoxin-type domain-containing protein</fullName>
    </recommendedName>
</protein>
<dbReference type="EMBL" id="LAZR01000938">
    <property type="protein sequence ID" value="KKN54210.1"/>
    <property type="molecule type" value="Genomic_DNA"/>
</dbReference>